<dbReference type="HOGENOM" id="CLU_1507965_0_0_5"/>
<gene>
    <name evidence="1" type="ORF">ID47_00740</name>
</gene>
<dbReference type="EMBL" id="CP008941">
    <property type="protein sequence ID" value="AIK95598.1"/>
    <property type="molecule type" value="Genomic_DNA"/>
</dbReference>
<dbReference type="Proteomes" id="UP000028926">
    <property type="component" value="Chromosome"/>
</dbReference>
<dbReference type="eggNOG" id="ENOG50314D5">
    <property type="taxonomic scope" value="Bacteria"/>
</dbReference>
<organism evidence="1 2">
    <name type="scientific">Candidatus Odyssella acanthamoebae</name>
    <dbReference type="NCBI Taxonomy" id="91604"/>
    <lineage>
        <taxon>Bacteria</taxon>
        <taxon>Pseudomonadati</taxon>
        <taxon>Pseudomonadota</taxon>
        <taxon>Alphaproteobacteria</taxon>
        <taxon>Holosporales</taxon>
        <taxon>Candidatus Paracaedibacteraceae</taxon>
        <taxon>Candidatus Odyssella</taxon>
    </lineage>
</organism>
<proteinExistence type="predicted"/>
<protein>
    <submittedName>
        <fullName evidence="1">Uncharacterized protein</fullName>
    </submittedName>
</protein>
<dbReference type="KEGG" id="paca:ID47_00740"/>
<reference evidence="1 2" key="1">
    <citation type="submission" date="2014-07" db="EMBL/GenBank/DDBJ databases">
        <title>Comparative genomic insights into amoeba endosymbionts belonging to the families of Holosporaceae and Candidatus Midichloriaceae within Rickettsiales.</title>
        <authorList>
            <person name="Wang Z."/>
            <person name="Wu M."/>
        </authorList>
    </citation>
    <scope>NUCLEOTIDE SEQUENCE [LARGE SCALE GENOMIC DNA]</scope>
    <source>
        <strain evidence="1">PRA3</strain>
    </source>
</reference>
<name>A0A077AVC7_9PROT</name>
<keyword evidence="2" id="KW-1185">Reference proteome</keyword>
<evidence type="ECO:0000313" key="2">
    <source>
        <dbReference type="Proteomes" id="UP000028926"/>
    </source>
</evidence>
<evidence type="ECO:0000313" key="1">
    <source>
        <dbReference type="EMBL" id="AIK95598.1"/>
    </source>
</evidence>
<dbReference type="AlphaFoldDB" id="A0A077AVC7"/>
<sequence>MDIERPLDAQNVKFVQDQYSHYLALSQQNTIGKDVHAVNEAMNMRQTLMELQKVDARYIPATKNIGLDVLANILLTPEFLGLTPQGQQSVHYNINKLKEHIKINPVETKETGAHIPQLLARLWDLSHFKEPRSADIFFPTSSATRAFLIDIVRENSETGGGCYAGLRRPICLPLFNAH</sequence>
<accession>A0A077AVC7</accession>